<dbReference type="InterPro" id="IPR011701">
    <property type="entry name" value="MFS"/>
</dbReference>
<evidence type="ECO:0000256" key="4">
    <source>
        <dbReference type="ARBA" id="ARBA00022692"/>
    </source>
</evidence>
<dbReference type="Pfam" id="PF07690">
    <property type="entry name" value="MFS_1"/>
    <property type="match status" value="1"/>
</dbReference>
<sequence length="430" mass="47417">MNILKEKNFRNLMIGKFSSLLGSNMQQFALSLYVLSITGSALIFSSMLAISIIPRILLSPVGGVFGDWFDRKKTIIRLDLINGFLIGGFALYFYINGGMSLISIYILVFLLEIVEIFFDSAMGAVIPSIMPKERLLEANSIKSMIDSISNIASPLIASSLYAFFGMQLLLIINSISFILSAILEMTIEIPKYNKEPEKVDFNNFKKDFISGITVLKKHKILVNIIAFGVFLNFSIGPLLSVGLIFLFFKVLHSTEIQYGVLTTCIGISMLLAPVIVGKKAKSMDIGKLAIQTFFAISIIILLIAFFSSNIFINYFDTTLVPMLAIGIMVCIVTLLSTIVNISLGTLLQTIVPRDFISRVGSVMNLGLLASIPLGQILFGLLVEKVSISLTIIFVGIIVLLATIYFKKPFITNEQEEESCNINFSPLKAKS</sequence>
<evidence type="ECO:0000256" key="3">
    <source>
        <dbReference type="ARBA" id="ARBA00022475"/>
    </source>
</evidence>
<name>A0A1T5C6N6_9FIRM</name>
<dbReference type="InterPro" id="IPR036259">
    <property type="entry name" value="MFS_trans_sf"/>
</dbReference>
<evidence type="ECO:0000256" key="2">
    <source>
        <dbReference type="ARBA" id="ARBA00022448"/>
    </source>
</evidence>
<feature type="transmembrane region" description="Helical" evidence="7">
    <location>
        <begin position="220"/>
        <end position="250"/>
    </location>
</feature>
<evidence type="ECO:0000256" key="1">
    <source>
        <dbReference type="ARBA" id="ARBA00004651"/>
    </source>
</evidence>
<feature type="transmembrane region" description="Helical" evidence="7">
    <location>
        <begin position="359"/>
        <end position="381"/>
    </location>
</feature>
<dbReference type="OrthoDB" id="9775268at2"/>
<feature type="transmembrane region" description="Helical" evidence="7">
    <location>
        <begin position="30"/>
        <end position="53"/>
    </location>
</feature>
<feature type="transmembrane region" description="Helical" evidence="7">
    <location>
        <begin position="387"/>
        <end position="405"/>
    </location>
</feature>
<evidence type="ECO:0000313" key="9">
    <source>
        <dbReference type="Proteomes" id="UP000243406"/>
    </source>
</evidence>
<feature type="transmembrane region" description="Helical" evidence="7">
    <location>
        <begin position="170"/>
        <end position="187"/>
    </location>
</feature>
<dbReference type="PANTHER" id="PTHR43266">
    <property type="entry name" value="MACROLIDE-EFFLUX PROTEIN"/>
    <property type="match status" value="1"/>
</dbReference>
<dbReference type="EMBL" id="FUYN01000004">
    <property type="protein sequence ID" value="SKB55023.1"/>
    <property type="molecule type" value="Genomic_DNA"/>
</dbReference>
<feature type="transmembrane region" description="Helical" evidence="7">
    <location>
        <begin position="101"/>
        <end position="126"/>
    </location>
</feature>
<proteinExistence type="predicted"/>
<protein>
    <submittedName>
        <fullName evidence="8">Transmembrane secretion effector</fullName>
    </submittedName>
</protein>
<dbReference type="GO" id="GO:0005886">
    <property type="term" value="C:plasma membrane"/>
    <property type="evidence" value="ECO:0007669"/>
    <property type="project" value="UniProtKB-SubCell"/>
</dbReference>
<accession>A0A1T5C6N6</accession>
<dbReference type="Gene3D" id="1.20.1250.20">
    <property type="entry name" value="MFS general substrate transporter like domains"/>
    <property type="match status" value="1"/>
</dbReference>
<keyword evidence="5 7" id="KW-1133">Transmembrane helix</keyword>
<dbReference type="AlphaFoldDB" id="A0A1T5C6N6"/>
<dbReference type="SUPFAM" id="SSF103473">
    <property type="entry name" value="MFS general substrate transporter"/>
    <property type="match status" value="1"/>
</dbReference>
<reference evidence="9" key="1">
    <citation type="submission" date="2017-02" db="EMBL/GenBank/DDBJ databases">
        <authorList>
            <person name="Varghese N."/>
            <person name="Submissions S."/>
        </authorList>
    </citation>
    <scope>NUCLEOTIDE SEQUENCE [LARGE SCALE GENOMIC DNA]</scope>
    <source>
        <strain evidence="9">ATCC 35199</strain>
    </source>
</reference>
<gene>
    <name evidence="8" type="ORF">SAMN02745120_2048</name>
</gene>
<feature type="transmembrane region" description="Helical" evidence="7">
    <location>
        <begin position="74"/>
        <end position="95"/>
    </location>
</feature>
<dbReference type="CDD" id="cd06173">
    <property type="entry name" value="MFS_MefA_like"/>
    <property type="match status" value="1"/>
</dbReference>
<keyword evidence="3" id="KW-1003">Cell membrane</keyword>
<dbReference type="GO" id="GO:0022857">
    <property type="term" value="F:transmembrane transporter activity"/>
    <property type="evidence" value="ECO:0007669"/>
    <property type="project" value="InterPro"/>
</dbReference>
<feature type="transmembrane region" description="Helical" evidence="7">
    <location>
        <begin position="288"/>
        <end position="312"/>
    </location>
</feature>
<dbReference type="PANTHER" id="PTHR43266:SF9">
    <property type="entry name" value="PERMEASE, MAJOR FACILITATOR SUPERFAMILY-RELATED"/>
    <property type="match status" value="1"/>
</dbReference>
<feature type="transmembrane region" description="Helical" evidence="7">
    <location>
        <begin position="324"/>
        <end position="347"/>
    </location>
</feature>
<keyword evidence="6 7" id="KW-0472">Membrane</keyword>
<evidence type="ECO:0000313" key="8">
    <source>
        <dbReference type="EMBL" id="SKB55023.1"/>
    </source>
</evidence>
<evidence type="ECO:0000256" key="7">
    <source>
        <dbReference type="SAM" id="Phobius"/>
    </source>
</evidence>
<keyword evidence="4 7" id="KW-0812">Transmembrane</keyword>
<organism evidence="8 9">
    <name type="scientific">Acetoanaerobium noterae</name>
    <dbReference type="NCBI Taxonomy" id="745369"/>
    <lineage>
        <taxon>Bacteria</taxon>
        <taxon>Bacillati</taxon>
        <taxon>Bacillota</taxon>
        <taxon>Clostridia</taxon>
        <taxon>Peptostreptococcales</taxon>
        <taxon>Filifactoraceae</taxon>
        <taxon>Acetoanaerobium</taxon>
    </lineage>
</organism>
<evidence type="ECO:0000256" key="5">
    <source>
        <dbReference type="ARBA" id="ARBA00022989"/>
    </source>
</evidence>
<evidence type="ECO:0000256" key="6">
    <source>
        <dbReference type="ARBA" id="ARBA00023136"/>
    </source>
</evidence>
<dbReference type="Proteomes" id="UP000243406">
    <property type="component" value="Unassembled WGS sequence"/>
</dbReference>
<feature type="transmembrane region" description="Helical" evidence="7">
    <location>
        <begin position="256"/>
        <end position="276"/>
    </location>
</feature>
<keyword evidence="2" id="KW-0813">Transport</keyword>
<comment type="subcellular location">
    <subcellularLocation>
        <location evidence="1">Cell membrane</location>
        <topology evidence="1">Multi-pass membrane protein</topology>
    </subcellularLocation>
</comment>
<dbReference type="RefSeq" id="WP_079589838.1">
    <property type="nucleotide sequence ID" value="NZ_FUYN01000004.1"/>
</dbReference>
<keyword evidence="9" id="KW-1185">Reference proteome</keyword>